<dbReference type="AlphaFoldDB" id="A0A5J9V1P0"/>
<dbReference type="Pfam" id="PF00004">
    <property type="entry name" value="AAA"/>
    <property type="match status" value="1"/>
</dbReference>
<dbReference type="PANTHER" id="PTHR11638:SF174">
    <property type="entry name" value="AAA+ ATPASE DOMAIN-CONTAINING PROTEIN"/>
    <property type="match status" value="1"/>
</dbReference>
<accession>A0A5J9V1P0</accession>
<dbReference type="Gramene" id="TVU29826">
    <property type="protein sequence ID" value="TVU29826"/>
    <property type="gene ID" value="EJB05_21413"/>
</dbReference>
<dbReference type="PANTHER" id="PTHR11638">
    <property type="entry name" value="ATP-DEPENDENT CLP PROTEASE"/>
    <property type="match status" value="1"/>
</dbReference>
<feature type="compositionally biased region" description="Polar residues" evidence="4">
    <location>
        <begin position="631"/>
        <end position="643"/>
    </location>
</feature>
<dbReference type="Proteomes" id="UP000324897">
    <property type="component" value="Chromosome 1"/>
</dbReference>
<dbReference type="InterPro" id="IPR041546">
    <property type="entry name" value="ClpA/ClpB_AAA_lid"/>
</dbReference>
<feature type="non-terminal residue" evidence="6">
    <location>
        <position position="1"/>
    </location>
</feature>
<evidence type="ECO:0000313" key="6">
    <source>
        <dbReference type="EMBL" id="TVU29826.1"/>
    </source>
</evidence>
<keyword evidence="1" id="KW-0547">Nucleotide-binding</keyword>
<keyword evidence="2" id="KW-0067">ATP-binding</keyword>
<dbReference type="GO" id="GO:0005524">
    <property type="term" value="F:ATP binding"/>
    <property type="evidence" value="ECO:0007669"/>
    <property type="project" value="UniProtKB-KW"/>
</dbReference>
<organism evidence="6 7">
    <name type="scientific">Eragrostis curvula</name>
    <name type="common">weeping love grass</name>
    <dbReference type="NCBI Taxonomy" id="38414"/>
    <lineage>
        <taxon>Eukaryota</taxon>
        <taxon>Viridiplantae</taxon>
        <taxon>Streptophyta</taxon>
        <taxon>Embryophyta</taxon>
        <taxon>Tracheophyta</taxon>
        <taxon>Spermatophyta</taxon>
        <taxon>Magnoliopsida</taxon>
        <taxon>Liliopsida</taxon>
        <taxon>Poales</taxon>
        <taxon>Poaceae</taxon>
        <taxon>PACMAD clade</taxon>
        <taxon>Chloridoideae</taxon>
        <taxon>Eragrostideae</taxon>
        <taxon>Eragrostidinae</taxon>
        <taxon>Eragrostis</taxon>
    </lineage>
</organism>
<dbReference type="CDD" id="cd00009">
    <property type="entry name" value="AAA"/>
    <property type="match status" value="1"/>
</dbReference>
<dbReference type="Pfam" id="PF17871">
    <property type="entry name" value="AAA_lid_9"/>
    <property type="match status" value="1"/>
</dbReference>
<dbReference type="GO" id="GO:0016887">
    <property type="term" value="F:ATP hydrolysis activity"/>
    <property type="evidence" value="ECO:0007669"/>
    <property type="project" value="InterPro"/>
</dbReference>
<feature type="compositionally biased region" description="Basic and acidic residues" evidence="4">
    <location>
        <begin position="651"/>
        <end position="660"/>
    </location>
</feature>
<sequence>MAATSKALDTYGRDMTASAGKTDPVIGRDDEIDRVVCILCRRTKNSAVLVGAPGVGKTAIAEGLAQRVAAGAVPSSLVGARVVELDLGAIAAGTEYRGTFEERVKNVIREAEDADGKVVLFIDEMHMLVGAGRCEGGPADAANLFKPALARGRIRCVGATTFDEYRKYIEKDAALERRFQKVHVEEPSEDATIGILQGLKQRYEAHHGVKILDSTIVAVAQLAARYITGRHFPDKAIDLIDEACATTRMHIDKQNEVNTSQNHVELVKEAIVGPEHVAQSHLAENSKESSQAEMQENEILHDFDEDDLLDEEWEVNETGGNVTVTEITQLEQSILAYENSKTLTDVDKEQKTGDVVSAMATMTGMCGPDDKVLCNEAHVTEVVHNASLVENSLSDNTGAGGIQVLAVQINGAVENLMDTRDPPEMVVGITLTTCGAGGIGGGAPEACGASETVVGSALATCTAGGIGDGVLVTCDAPETVVDSALLTCAAGGFGDGKPVTCDALKTSVGSALAKYAAGGTGDRVSVAYDAPEEAGTLLALGGAHEGQSMDAAHRIGKEGVAGCALVACTASGHECKGEKDGKAVTDPETPSLALGPLLEKALEELKGSKGLAAGKVTGGSSMEKVVMQPSLSITPTGNSSTPLRRSLRRAGTVDEHSSDRASRLVAKRNLEDTEGISLGSEIKHVQSSVSLIKNIEKDRFKKPSMKTSQDSHLDLEDSDCEIDHLALGRLCGDLTEELMDDNSSEPGSTIYIDATDDKKALKYEVTSSTRPGHSVMTGISVRVIRSLGNSVKKLVVPVEAKRPVPDEVSSDDSEDDAVEDEGLVSADIASDSDNDVEASPPIKRESTIEKHWCHCTWCHGHWYHCLLSLQ</sequence>
<evidence type="ECO:0000259" key="5">
    <source>
        <dbReference type="SMART" id="SM00382"/>
    </source>
</evidence>
<dbReference type="InterPro" id="IPR050130">
    <property type="entry name" value="ClpA_ClpB"/>
</dbReference>
<dbReference type="InterPro" id="IPR018368">
    <property type="entry name" value="ClpA/B_CS1"/>
</dbReference>
<dbReference type="SUPFAM" id="SSF52540">
    <property type="entry name" value="P-loop containing nucleoside triphosphate hydrolases"/>
    <property type="match status" value="1"/>
</dbReference>
<name>A0A5J9V1P0_9POAL</name>
<dbReference type="SMART" id="SM00382">
    <property type="entry name" value="AAA"/>
    <property type="match status" value="1"/>
</dbReference>
<dbReference type="InterPro" id="IPR003593">
    <property type="entry name" value="AAA+_ATPase"/>
</dbReference>
<evidence type="ECO:0000256" key="1">
    <source>
        <dbReference type="ARBA" id="ARBA00022741"/>
    </source>
</evidence>
<dbReference type="InterPro" id="IPR003959">
    <property type="entry name" value="ATPase_AAA_core"/>
</dbReference>
<gene>
    <name evidence="6" type="ORF">EJB05_21413</name>
</gene>
<dbReference type="Gene3D" id="3.40.50.300">
    <property type="entry name" value="P-loop containing nucleotide triphosphate hydrolases"/>
    <property type="match status" value="2"/>
</dbReference>
<keyword evidence="3" id="KW-0143">Chaperone</keyword>
<keyword evidence="7" id="KW-1185">Reference proteome</keyword>
<dbReference type="FunFam" id="3.40.50.300:FF:000010">
    <property type="entry name" value="Chaperone clpB 1, putative"/>
    <property type="match status" value="1"/>
</dbReference>
<evidence type="ECO:0000256" key="2">
    <source>
        <dbReference type="ARBA" id="ARBA00022840"/>
    </source>
</evidence>
<dbReference type="EMBL" id="RWGY01000011">
    <property type="protein sequence ID" value="TVU29826.1"/>
    <property type="molecule type" value="Genomic_DNA"/>
</dbReference>
<proteinExistence type="predicted"/>
<protein>
    <recommendedName>
        <fullName evidence="5">AAA+ ATPase domain-containing protein</fullName>
    </recommendedName>
</protein>
<dbReference type="GO" id="GO:0034605">
    <property type="term" value="P:cellular response to heat"/>
    <property type="evidence" value="ECO:0007669"/>
    <property type="project" value="TreeGrafter"/>
</dbReference>
<evidence type="ECO:0000256" key="3">
    <source>
        <dbReference type="ARBA" id="ARBA00023186"/>
    </source>
</evidence>
<dbReference type="InterPro" id="IPR027417">
    <property type="entry name" value="P-loop_NTPase"/>
</dbReference>
<dbReference type="GO" id="GO:0005737">
    <property type="term" value="C:cytoplasm"/>
    <property type="evidence" value="ECO:0007669"/>
    <property type="project" value="TreeGrafter"/>
</dbReference>
<reference evidence="6 7" key="1">
    <citation type="journal article" date="2019" name="Sci. Rep.">
        <title>A high-quality genome of Eragrostis curvula grass provides insights into Poaceae evolution and supports new strategies to enhance forage quality.</title>
        <authorList>
            <person name="Carballo J."/>
            <person name="Santos B.A.C.M."/>
            <person name="Zappacosta D."/>
            <person name="Garbus I."/>
            <person name="Selva J.P."/>
            <person name="Gallo C.A."/>
            <person name="Diaz A."/>
            <person name="Albertini E."/>
            <person name="Caccamo M."/>
            <person name="Echenique V."/>
        </authorList>
    </citation>
    <scope>NUCLEOTIDE SEQUENCE [LARGE SCALE GENOMIC DNA]</scope>
    <source>
        <strain evidence="7">cv. Victoria</strain>
        <tissue evidence="6">Leaf</tissue>
    </source>
</reference>
<feature type="region of interest" description="Disordered" evidence="4">
    <location>
        <begin position="631"/>
        <end position="660"/>
    </location>
</feature>
<dbReference type="PROSITE" id="PS00870">
    <property type="entry name" value="CLPAB_1"/>
    <property type="match status" value="1"/>
</dbReference>
<feature type="domain" description="AAA+ ATPase" evidence="5">
    <location>
        <begin position="43"/>
        <end position="189"/>
    </location>
</feature>
<evidence type="ECO:0000313" key="7">
    <source>
        <dbReference type="Proteomes" id="UP000324897"/>
    </source>
</evidence>
<comment type="caution">
    <text evidence="6">The sequence shown here is derived from an EMBL/GenBank/DDBJ whole genome shotgun (WGS) entry which is preliminary data.</text>
</comment>
<evidence type="ECO:0000256" key="4">
    <source>
        <dbReference type="SAM" id="MobiDB-lite"/>
    </source>
</evidence>
<dbReference type="OrthoDB" id="47330at2759"/>